<dbReference type="EMBL" id="QEFD01000139">
    <property type="protein sequence ID" value="PVU75515.1"/>
    <property type="molecule type" value="Genomic_DNA"/>
</dbReference>
<dbReference type="Proteomes" id="UP000245638">
    <property type="component" value="Unassembled WGS sequence"/>
</dbReference>
<name>A0A2T9X650_9CREN</name>
<protein>
    <submittedName>
        <fullName evidence="1">Uncharacterized protein</fullName>
    </submittedName>
</protein>
<accession>A0A2T9X650</accession>
<dbReference type="AlphaFoldDB" id="A0A2T9X650"/>
<gene>
    <name evidence="1" type="ORF">DDW13_04855</name>
</gene>
<proteinExistence type="predicted"/>
<organism evidence="1 2">
    <name type="scientific">Acidianus hospitalis</name>
    <dbReference type="NCBI Taxonomy" id="563177"/>
    <lineage>
        <taxon>Archaea</taxon>
        <taxon>Thermoproteota</taxon>
        <taxon>Thermoprotei</taxon>
        <taxon>Sulfolobales</taxon>
        <taxon>Sulfolobaceae</taxon>
        <taxon>Acidianus</taxon>
    </lineage>
</organism>
<sequence length="102" mass="11847">MQKTFIDKNINIQKLVQDLQNSLSIDGWEVTTNQYAQNDYLLRGQKKGHFHKVEEILIRVRGDPNNVLITVDEENIGTFGRAWINLKLLGEIERKVNDGFYS</sequence>
<reference evidence="1 2" key="1">
    <citation type="journal article" date="2015" name="Appl. Environ. Microbiol.">
        <title>Nanoarchaeota, Their Sulfolobales Host, and Nanoarchaeota Virus Distribution across Yellowstone National Park Hot Springs.</title>
        <authorList>
            <person name="Munson-McGee J.H."/>
            <person name="Field E.K."/>
            <person name="Bateson M."/>
            <person name="Rooney C."/>
            <person name="Stepanauskas R."/>
            <person name="Young M.J."/>
        </authorList>
    </citation>
    <scope>NUCLEOTIDE SEQUENCE [LARGE SCALE GENOMIC DNA]</scope>
    <source>
        <strain evidence="1">SCGC AC-742_N10</strain>
    </source>
</reference>
<comment type="caution">
    <text evidence="1">The sequence shown here is derived from an EMBL/GenBank/DDBJ whole genome shotgun (WGS) entry which is preliminary data.</text>
</comment>
<evidence type="ECO:0000313" key="2">
    <source>
        <dbReference type="Proteomes" id="UP000245638"/>
    </source>
</evidence>
<evidence type="ECO:0000313" key="1">
    <source>
        <dbReference type="EMBL" id="PVU75515.1"/>
    </source>
</evidence>